<dbReference type="AlphaFoldDB" id="A0A8R1HUL7"/>
<dbReference type="Pfam" id="PF10323">
    <property type="entry name" value="7TM_GPCR_Srv"/>
    <property type="match status" value="1"/>
</dbReference>
<feature type="transmembrane region" description="Helical" evidence="1">
    <location>
        <begin position="56"/>
        <end position="77"/>
    </location>
</feature>
<keyword evidence="1" id="KW-0812">Transmembrane</keyword>
<dbReference type="InterPro" id="IPR019426">
    <property type="entry name" value="7TM_GPCR_serpentine_rcpt_Srv"/>
</dbReference>
<dbReference type="EnsemblMetazoa" id="CJA09212.1">
    <property type="protein sequence ID" value="CJA09212.1"/>
    <property type="gene ID" value="WBGene00128416"/>
</dbReference>
<sequence>MYHEEVEFSSLFIAVESVTLAILLTVVVVSFFVYFIEIQIILSFRNTSFKGPFYRLMFVGIIVDMISAVNLFTGQVIPAKV</sequence>
<evidence type="ECO:0000313" key="3">
    <source>
        <dbReference type="Proteomes" id="UP000005237"/>
    </source>
</evidence>
<reference evidence="3" key="1">
    <citation type="submission" date="2010-08" db="EMBL/GenBank/DDBJ databases">
        <authorList>
            <consortium name="Caenorhabditis japonica Sequencing Consortium"/>
            <person name="Wilson R.K."/>
        </authorList>
    </citation>
    <scope>NUCLEOTIDE SEQUENCE [LARGE SCALE GENOMIC DNA]</scope>
    <source>
        <strain evidence="3">DF5081</strain>
    </source>
</reference>
<proteinExistence type="predicted"/>
<keyword evidence="1" id="KW-0472">Membrane</keyword>
<organism evidence="2 3">
    <name type="scientific">Caenorhabditis japonica</name>
    <dbReference type="NCBI Taxonomy" id="281687"/>
    <lineage>
        <taxon>Eukaryota</taxon>
        <taxon>Metazoa</taxon>
        <taxon>Ecdysozoa</taxon>
        <taxon>Nematoda</taxon>
        <taxon>Chromadorea</taxon>
        <taxon>Rhabditida</taxon>
        <taxon>Rhabditina</taxon>
        <taxon>Rhabditomorpha</taxon>
        <taxon>Rhabditoidea</taxon>
        <taxon>Rhabditidae</taxon>
        <taxon>Peloderinae</taxon>
        <taxon>Caenorhabditis</taxon>
    </lineage>
</organism>
<evidence type="ECO:0000313" key="2">
    <source>
        <dbReference type="EnsemblMetazoa" id="CJA09212.1"/>
    </source>
</evidence>
<keyword evidence="1" id="KW-1133">Transmembrane helix</keyword>
<reference evidence="2" key="2">
    <citation type="submission" date="2022-06" db="UniProtKB">
        <authorList>
            <consortium name="EnsemblMetazoa"/>
        </authorList>
    </citation>
    <scope>IDENTIFICATION</scope>
    <source>
        <strain evidence="2">DF5081</strain>
    </source>
</reference>
<dbReference type="Proteomes" id="UP000005237">
    <property type="component" value="Unassembled WGS sequence"/>
</dbReference>
<accession>A0A8R1HUL7</accession>
<protein>
    <submittedName>
        <fullName evidence="2">Uncharacterized protein</fullName>
    </submittedName>
</protein>
<name>A0A8R1HUL7_CAEJA</name>
<keyword evidence="3" id="KW-1185">Reference proteome</keyword>
<evidence type="ECO:0000256" key="1">
    <source>
        <dbReference type="SAM" id="Phobius"/>
    </source>
</evidence>
<feature type="transmembrane region" description="Helical" evidence="1">
    <location>
        <begin position="12"/>
        <end position="36"/>
    </location>
</feature>